<feature type="compositionally biased region" description="Basic residues" evidence="1">
    <location>
        <begin position="350"/>
        <end position="359"/>
    </location>
</feature>
<feature type="compositionally biased region" description="Pro residues" evidence="1">
    <location>
        <begin position="136"/>
        <end position="152"/>
    </location>
</feature>
<comment type="caution">
    <text evidence="2">The sequence shown here is derived from an EMBL/GenBank/DDBJ whole genome shotgun (WGS) entry which is preliminary data.</text>
</comment>
<evidence type="ECO:0000313" key="3">
    <source>
        <dbReference type="Proteomes" id="UP000298390"/>
    </source>
</evidence>
<dbReference type="Proteomes" id="UP000298390">
    <property type="component" value="Unassembled WGS sequence"/>
</dbReference>
<reference evidence="2 3" key="1">
    <citation type="submission" date="2019-01" db="EMBL/GenBank/DDBJ databases">
        <title>Genome sequencing of the rare red list fungi Fomitopsis rosea.</title>
        <authorList>
            <person name="Buettner E."/>
            <person name="Kellner H."/>
        </authorList>
    </citation>
    <scope>NUCLEOTIDE SEQUENCE [LARGE SCALE GENOMIC DNA]</scope>
    <source>
        <strain evidence="2 3">DSM 105464</strain>
    </source>
</reference>
<feature type="region of interest" description="Disordered" evidence="1">
    <location>
        <begin position="332"/>
        <end position="405"/>
    </location>
</feature>
<sequence length="405" mass="44598">MARTATPVPSSPEPTGDQPMNGDTSFRVPPRRKRAVLDAFGQPLAVNIDNGLPDLIPSQRVVPQAGSVGPRQLSKRPRTLTLSPEPSMLPPDPSMPPPDLLTPPPDLSTPPDPSMPPPDRVRTASKRKRRATPEWTPTPAPTPEPGRAPSPPSVMRQERSVTPEDFSRRRLKKKGRLNKKAEAHARDHTAGMAAAAERNKAGSSKVDVEARRKAHVHHAAPLAISSQASTVVSWTDEGPTTETYVLMYEARKTFEANDVVVVRPRPGIRQLNGSVPERKTFTHWECVTEGARKRYQKAEDGQVVIDKDRLTLDRSLTGPQIMKVEKSILRMRKSARVERPSQTDEEKQKARGAKKHRRKVEKEAQKKVKRADRAALKAADKGKGKEVAEDTSGSDLSSLPASDED</sequence>
<gene>
    <name evidence="2" type="ORF">EVJ58_g11091</name>
</gene>
<evidence type="ECO:0000313" key="2">
    <source>
        <dbReference type="EMBL" id="TFY50334.1"/>
    </source>
</evidence>
<feature type="compositionally biased region" description="Polar residues" evidence="1">
    <location>
        <begin position="391"/>
        <end position="405"/>
    </location>
</feature>
<feature type="compositionally biased region" description="Basic and acidic residues" evidence="1">
    <location>
        <begin position="360"/>
        <end position="388"/>
    </location>
</feature>
<proteinExistence type="predicted"/>
<dbReference type="AlphaFoldDB" id="A0A4Y9XJP4"/>
<feature type="compositionally biased region" description="Basic and acidic residues" evidence="1">
    <location>
        <begin position="179"/>
        <end position="189"/>
    </location>
</feature>
<feature type="region of interest" description="Disordered" evidence="1">
    <location>
        <begin position="1"/>
        <end position="34"/>
    </location>
</feature>
<dbReference type="EMBL" id="SEKV01001553">
    <property type="protein sequence ID" value="TFY50334.1"/>
    <property type="molecule type" value="Genomic_DNA"/>
</dbReference>
<feature type="compositionally biased region" description="Basic residues" evidence="1">
    <location>
        <begin position="169"/>
        <end position="178"/>
    </location>
</feature>
<feature type="region of interest" description="Disordered" evidence="1">
    <location>
        <begin position="49"/>
        <end position="202"/>
    </location>
</feature>
<feature type="compositionally biased region" description="Basic and acidic residues" evidence="1">
    <location>
        <begin position="335"/>
        <end position="349"/>
    </location>
</feature>
<organism evidence="2 3">
    <name type="scientific">Rhodofomes roseus</name>
    <dbReference type="NCBI Taxonomy" id="34475"/>
    <lineage>
        <taxon>Eukaryota</taxon>
        <taxon>Fungi</taxon>
        <taxon>Dikarya</taxon>
        <taxon>Basidiomycota</taxon>
        <taxon>Agaricomycotina</taxon>
        <taxon>Agaricomycetes</taxon>
        <taxon>Polyporales</taxon>
        <taxon>Rhodofomes</taxon>
    </lineage>
</organism>
<name>A0A4Y9XJP4_9APHY</name>
<feature type="compositionally biased region" description="Pro residues" evidence="1">
    <location>
        <begin position="87"/>
        <end position="118"/>
    </location>
</feature>
<evidence type="ECO:0000256" key="1">
    <source>
        <dbReference type="SAM" id="MobiDB-lite"/>
    </source>
</evidence>
<accession>A0A4Y9XJP4</accession>
<feature type="non-terminal residue" evidence="2">
    <location>
        <position position="1"/>
    </location>
</feature>
<protein>
    <submittedName>
        <fullName evidence="2">Uncharacterized protein</fullName>
    </submittedName>
</protein>
<feature type="compositionally biased region" description="Basic and acidic residues" evidence="1">
    <location>
        <begin position="156"/>
        <end position="168"/>
    </location>
</feature>